<keyword evidence="3" id="KW-1185">Reference proteome</keyword>
<evidence type="ECO:0000256" key="1">
    <source>
        <dbReference type="SAM" id="MobiDB-lite"/>
    </source>
</evidence>
<protein>
    <submittedName>
        <fullName evidence="2">Uncharacterized protein</fullName>
    </submittedName>
</protein>
<reference evidence="2 3" key="1">
    <citation type="journal article" date="2019" name="Nat. Ecol. Evol.">
        <title>Megaphylogeny resolves global patterns of mushroom evolution.</title>
        <authorList>
            <person name="Varga T."/>
            <person name="Krizsan K."/>
            <person name="Foldi C."/>
            <person name="Dima B."/>
            <person name="Sanchez-Garcia M."/>
            <person name="Sanchez-Ramirez S."/>
            <person name="Szollosi G.J."/>
            <person name="Szarkandi J.G."/>
            <person name="Papp V."/>
            <person name="Albert L."/>
            <person name="Andreopoulos W."/>
            <person name="Angelini C."/>
            <person name="Antonin V."/>
            <person name="Barry K.W."/>
            <person name="Bougher N.L."/>
            <person name="Buchanan P."/>
            <person name="Buyck B."/>
            <person name="Bense V."/>
            <person name="Catcheside P."/>
            <person name="Chovatia M."/>
            <person name="Cooper J."/>
            <person name="Damon W."/>
            <person name="Desjardin D."/>
            <person name="Finy P."/>
            <person name="Geml J."/>
            <person name="Haridas S."/>
            <person name="Hughes K."/>
            <person name="Justo A."/>
            <person name="Karasinski D."/>
            <person name="Kautmanova I."/>
            <person name="Kiss B."/>
            <person name="Kocsube S."/>
            <person name="Kotiranta H."/>
            <person name="LaButti K.M."/>
            <person name="Lechner B.E."/>
            <person name="Liimatainen K."/>
            <person name="Lipzen A."/>
            <person name="Lukacs Z."/>
            <person name="Mihaltcheva S."/>
            <person name="Morgado L.N."/>
            <person name="Niskanen T."/>
            <person name="Noordeloos M.E."/>
            <person name="Ohm R.A."/>
            <person name="Ortiz-Santana B."/>
            <person name="Ovrebo C."/>
            <person name="Racz N."/>
            <person name="Riley R."/>
            <person name="Savchenko A."/>
            <person name="Shiryaev A."/>
            <person name="Soop K."/>
            <person name="Spirin V."/>
            <person name="Szebenyi C."/>
            <person name="Tomsovsky M."/>
            <person name="Tulloss R.E."/>
            <person name="Uehling J."/>
            <person name="Grigoriev I.V."/>
            <person name="Vagvolgyi C."/>
            <person name="Papp T."/>
            <person name="Martin F.M."/>
            <person name="Miettinen O."/>
            <person name="Hibbett D.S."/>
            <person name="Nagy L.G."/>
        </authorList>
    </citation>
    <scope>NUCLEOTIDE SEQUENCE [LARGE SCALE GENOMIC DNA]</scope>
    <source>
        <strain evidence="2 3">FP101781</strain>
    </source>
</reference>
<accession>A0A4Y7U202</accession>
<feature type="compositionally biased region" description="Low complexity" evidence="1">
    <location>
        <begin position="224"/>
        <end position="241"/>
    </location>
</feature>
<evidence type="ECO:0000313" key="3">
    <source>
        <dbReference type="Proteomes" id="UP000298030"/>
    </source>
</evidence>
<comment type="caution">
    <text evidence="2">The sequence shown here is derived from an EMBL/GenBank/DDBJ whole genome shotgun (WGS) entry which is preliminary data.</text>
</comment>
<dbReference type="EMBL" id="QPFP01000001">
    <property type="protein sequence ID" value="TEB40088.1"/>
    <property type="molecule type" value="Genomic_DNA"/>
</dbReference>
<sequence>MYILDFLVTPILEELSLAFGGYTAWTREDQEEARDAPFAKPILDFIERSACHATLRSLHIHDREVPAPKELVSILLPLEHLTDLTLDGLLIDYTAVFFWLHNASFASPCLPRLHRLSLFHFRPSTASTLEYLSAFLLLPRLHPSKLSVLFSEPSCSLAMWRRKVRRGQAAVRAASDAGESNDDDSGDETDEGDDADEGVSDTDNSKEGSDSESETGAIGSSHEASPGSTGAADGTGSDAGAHSTASEDDSGQTGTEECESDSDDGTSVDSGDSEDITEPDYARSSWTSADIESSKTLLQNAHGASVTILARRESFSYDGTWWKYYFQADNIA</sequence>
<feature type="region of interest" description="Disordered" evidence="1">
    <location>
        <begin position="171"/>
        <end position="289"/>
    </location>
</feature>
<dbReference type="Proteomes" id="UP000298030">
    <property type="component" value="Unassembled WGS sequence"/>
</dbReference>
<name>A0A4Y7U202_COPMI</name>
<proteinExistence type="predicted"/>
<gene>
    <name evidence="2" type="ORF">FA13DRAFT_1827656</name>
</gene>
<evidence type="ECO:0000313" key="2">
    <source>
        <dbReference type="EMBL" id="TEB40088.1"/>
    </source>
</evidence>
<feature type="compositionally biased region" description="Acidic residues" evidence="1">
    <location>
        <begin position="179"/>
        <end position="200"/>
    </location>
</feature>
<feature type="compositionally biased region" description="Acidic residues" evidence="1">
    <location>
        <begin position="246"/>
        <end position="278"/>
    </location>
</feature>
<organism evidence="2 3">
    <name type="scientific">Coprinellus micaceus</name>
    <name type="common">Glistening ink-cap mushroom</name>
    <name type="synonym">Coprinus micaceus</name>
    <dbReference type="NCBI Taxonomy" id="71717"/>
    <lineage>
        <taxon>Eukaryota</taxon>
        <taxon>Fungi</taxon>
        <taxon>Dikarya</taxon>
        <taxon>Basidiomycota</taxon>
        <taxon>Agaricomycotina</taxon>
        <taxon>Agaricomycetes</taxon>
        <taxon>Agaricomycetidae</taxon>
        <taxon>Agaricales</taxon>
        <taxon>Agaricineae</taxon>
        <taxon>Psathyrellaceae</taxon>
        <taxon>Coprinellus</taxon>
    </lineage>
</organism>
<dbReference type="AlphaFoldDB" id="A0A4Y7U202"/>